<feature type="non-terminal residue" evidence="1">
    <location>
        <position position="1"/>
    </location>
</feature>
<sequence>APLECLEHTVLTGLHMAAAIGVDAMFDLIKRLPRLTELSLSRVKFEDTPRTYELPSASDFVVEPLNTRLRDVAVAFERKCDFAELGVQATAHLLLRIPTLARLASSAFQLHAYEGFFEALVQQYPRLAQVVFLRHKP</sequence>
<evidence type="ECO:0000313" key="1">
    <source>
        <dbReference type="EMBL" id="KAJ2782009.1"/>
    </source>
</evidence>
<proteinExistence type="predicted"/>
<protein>
    <submittedName>
        <fullName evidence="1">Uncharacterized protein</fullName>
    </submittedName>
</protein>
<name>A0A9W8HGG1_9FUNG</name>
<evidence type="ECO:0000313" key="2">
    <source>
        <dbReference type="Proteomes" id="UP001140217"/>
    </source>
</evidence>
<reference evidence="1" key="1">
    <citation type="submission" date="2022-07" db="EMBL/GenBank/DDBJ databases">
        <title>Phylogenomic reconstructions and comparative analyses of Kickxellomycotina fungi.</title>
        <authorList>
            <person name="Reynolds N.K."/>
            <person name="Stajich J.E."/>
            <person name="Barry K."/>
            <person name="Grigoriev I.V."/>
            <person name="Crous P."/>
            <person name="Smith M.E."/>
        </authorList>
    </citation>
    <scope>NUCLEOTIDE SEQUENCE</scope>
    <source>
        <strain evidence="1">NBRC 105414</strain>
    </source>
</reference>
<dbReference type="OrthoDB" id="5664002at2759"/>
<dbReference type="EMBL" id="JANBUL010000085">
    <property type="protein sequence ID" value="KAJ2782009.1"/>
    <property type="molecule type" value="Genomic_DNA"/>
</dbReference>
<gene>
    <name evidence="1" type="ORF">H4R18_002514</name>
</gene>
<organism evidence="1 2">
    <name type="scientific">Coemansia javaensis</name>
    <dbReference type="NCBI Taxonomy" id="2761396"/>
    <lineage>
        <taxon>Eukaryota</taxon>
        <taxon>Fungi</taxon>
        <taxon>Fungi incertae sedis</taxon>
        <taxon>Zoopagomycota</taxon>
        <taxon>Kickxellomycotina</taxon>
        <taxon>Kickxellomycetes</taxon>
        <taxon>Kickxellales</taxon>
        <taxon>Kickxellaceae</taxon>
        <taxon>Coemansia</taxon>
    </lineage>
</organism>
<keyword evidence="2" id="KW-1185">Reference proteome</keyword>
<dbReference type="Proteomes" id="UP001140217">
    <property type="component" value="Unassembled WGS sequence"/>
</dbReference>
<comment type="caution">
    <text evidence="1">The sequence shown here is derived from an EMBL/GenBank/DDBJ whole genome shotgun (WGS) entry which is preliminary data.</text>
</comment>
<dbReference type="AlphaFoldDB" id="A0A9W8HGG1"/>
<accession>A0A9W8HGG1</accession>